<evidence type="ECO:0000313" key="2">
    <source>
        <dbReference type="Proteomes" id="UP000593578"/>
    </source>
</evidence>
<proteinExistence type="predicted"/>
<name>A0A7J8NXZ2_GOSRA</name>
<organism evidence="1 2">
    <name type="scientific">Gossypium raimondii</name>
    <name type="common">Peruvian cotton</name>
    <name type="synonym">Gossypium klotzschianum subsp. raimondii</name>
    <dbReference type="NCBI Taxonomy" id="29730"/>
    <lineage>
        <taxon>Eukaryota</taxon>
        <taxon>Viridiplantae</taxon>
        <taxon>Streptophyta</taxon>
        <taxon>Embryophyta</taxon>
        <taxon>Tracheophyta</taxon>
        <taxon>Spermatophyta</taxon>
        <taxon>Magnoliopsida</taxon>
        <taxon>eudicotyledons</taxon>
        <taxon>Gunneridae</taxon>
        <taxon>Pentapetalae</taxon>
        <taxon>rosids</taxon>
        <taxon>malvids</taxon>
        <taxon>Malvales</taxon>
        <taxon>Malvaceae</taxon>
        <taxon>Malvoideae</taxon>
        <taxon>Gossypium</taxon>
    </lineage>
</organism>
<dbReference type="AlphaFoldDB" id="A0A7J8NXZ2"/>
<comment type="caution">
    <text evidence="1">The sequence shown here is derived from an EMBL/GenBank/DDBJ whole genome shotgun (WGS) entry which is preliminary data.</text>
</comment>
<sequence length="44" mass="5232">MMTRNFEPFLTRGSHRKSVVMPSVRSLRAMYSRSWEAVINKVFQ</sequence>
<accession>A0A7J8NXZ2</accession>
<evidence type="ECO:0000313" key="1">
    <source>
        <dbReference type="EMBL" id="MBA0581891.1"/>
    </source>
</evidence>
<dbReference type="EMBL" id="JABEZZ010000003">
    <property type="protein sequence ID" value="MBA0581891.1"/>
    <property type="molecule type" value="Genomic_DNA"/>
</dbReference>
<gene>
    <name evidence="1" type="ORF">Gorai_024053</name>
</gene>
<dbReference type="Proteomes" id="UP000593578">
    <property type="component" value="Unassembled WGS sequence"/>
</dbReference>
<protein>
    <submittedName>
        <fullName evidence="1">Uncharacterized protein</fullName>
    </submittedName>
</protein>
<reference evidence="1 2" key="1">
    <citation type="journal article" date="2019" name="Genome Biol. Evol.">
        <title>Insights into the evolution of the New World diploid cottons (Gossypium, subgenus Houzingenia) based on genome sequencing.</title>
        <authorList>
            <person name="Grover C.E."/>
            <person name="Arick M.A. 2nd"/>
            <person name="Thrash A."/>
            <person name="Conover J.L."/>
            <person name="Sanders W.S."/>
            <person name="Peterson D.G."/>
            <person name="Frelichowski J.E."/>
            <person name="Scheffler J.A."/>
            <person name="Scheffler B.E."/>
            <person name="Wendel J.F."/>
        </authorList>
    </citation>
    <scope>NUCLEOTIDE SEQUENCE [LARGE SCALE GENOMIC DNA]</scope>
    <source>
        <strain evidence="1">8</strain>
        <tissue evidence="1">Leaf</tissue>
    </source>
</reference>